<evidence type="ECO:0000313" key="2">
    <source>
        <dbReference type="Proteomes" id="UP001054857"/>
    </source>
</evidence>
<dbReference type="AlphaFoldDB" id="A0AAD3DKY2"/>
<protein>
    <submittedName>
        <fullName evidence="1">Uncharacterized protein</fullName>
    </submittedName>
</protein>
<keyword evidence="2" id="KW-1185">Reference proteome</keyword>
<dbReference type="Proteomes" id="UP001054857">
    <property type="component" value="Unassembled WGS sequence"/>
</dbReference>
<sequence>LSSMLLTPKQSCVNAPARPHRGRTALLALAFQPIHNSNRRAPVQLTEAASFVTAIFVFATAPSAYAFTNCTPAQHPSTNADPLLRQEKKAAVSTVKGANPVADLGAGLFGGGGDFHDERDPITPFTLYGTNSKKFLIEELQGNKIVGRRRGFTVEACVGAVEAPEETPQFQGLSTRDKALYAEGRTCKKSEGQELRETCRVACETACSEAVAGQAARVAGESGFRLLAADQVRLARGCARSCTYECGKPGSNFDFVVPYRR</sequence>
<comment type="caution">
    <text evidence="1">The sequence shown here is derived from an EMBL/GenBank/DDBJ whole genome shotgun (WGS) entry which is preliminary data.</text>
</comment>
<name>A0AAD3DKY2_9CHLO</name>
<evidence type="ECO:0000313" key="1">
    <source>
        <dbReference type="EMBL" id="GFR43769.1"/>
    </source>
</evidence>
<reference evidence="1 2" key="1">
    <citation type="journal article" date="2021" name="Sci. Rep.">
        <title>Genome sequencing of the multicellular alga Astrephomene provides insights into convergent evolution of germ-soma differentiation.</title>
        <authorList>
            <person name="Yamashita S."/>
            <person name="Yamamoto K."/>
            <person name="Matsuzaki R."/>
            <person name="Suzuki S."/>
            <person name="Yamaguchi H."/>
            <person name="Hirooka S."/>
            <person name="Minakuchi Y."/>
            <person name="Miyagishima S."/>
            <person name="Kawachi M."/>
            <person name="Toyoda A."/>
            <person name="Nozaki H."/>
        </authorList>
    </citation>
    <scope>NUCLEOTIDE SEQUENCE [LARGE SCALE GENOMIC DNA]</scope>
    <source>
        <strain evidence="1 2">NIES-4017</strain>
    </source>
</reference>
<organism evidence="1 2">
    <name type="scientific">Astrephomene gubernaculifera</name>
    <dbReference type="NCBI Taxonomy" id="47775"/>
    <lineage>
        <taxon>Eukaryota</taxon>
        <taxon>Viridiplantae</taxon>
        <taxon>Chlorophyta</taxon>
        <taxon>core chlorophytes</taxon>
        <taxon>Chlorophyceae</taxon>
        <taxon>CS clade</taxon>
        <taxon>Chlamydomonadales</taxon>
        <taxon>Astrephomenaceae</taxon>
        <taxon>Astrephomene</taxon>
    </lineage>
</organism>
<accession>A0AAD3DKY2</accession>
<proteinExistence type="predicted"/>
<dbReference type="EMBL" id="BMAR01000006">
    <property type="protein sequence ID" value="GFR43769.1"/>
    <property type="molecule type" value="Genomic_DNA"/>
</dbReference>
<feature type="non-terminal residue" evidence="1">
    <location>
        <position position="261"/>
    </location>
</feature>
<gene>
    <name evidence="1" type="ORF">Agub_g4883</name>
</gene>